<feature type="repeat" description="PPR" evidence="3">
    <location>
        <begin position="382"/>
        <end position="416"/>
    </location>
</feature>
<evidence type="ECO:0000313" key="4">
    <source>
        <dbReference type="Proteomes" id="UP001515500"/>
    </source>
</evidence>
<feature type="repeat" description="PPR" evidence="3">
    <location>
        <begin position="312"/>
        <end position="346"/>
    </location>
</feature>
<dbReference type="RefSeq" id="XP_039145489.1">
    <property type="nucleotide sequence ID" value="XM_039289555.1"/>
</dbReference>
<feature type="repeat" description="PPR" evidence="3">
    <location>
        <begin position="277"/>
        <end position="311"/>
    </location>
</feature>
<reference evidence="5" key="1">
    <citation type="submission" date="2025-08" db="UniProtKB">
        <authorList>
            <consortium name="RefSeq"/>
        </authorList>
    </citation>
    <scope>IDENTIFICATION</scope>
</reference>
<name>A0AB40CZH4_DIOCR</name>
<organism evidence="4 5">
    <name type="scientific">Dioscorea cayennensis subsp. rotundata</name>
    <name type="common">White Guinea yam</name>
    <name type="synonym">Dioscorea rotundata</name>
    <dbReference type="NCBI Taxonomy" id="55577"/>
    <lineage>
        <taxon>Eukaryota</taxon>
        <taxon>Viridiplantae</taxon>
        <taxon>Streptophyta</taxon>
        <taxon>Embryophyta</taxon>
        <taxon>Tracheophyta</taxon>
        <taxon>Spermatophyta</taxon>
        <taxon>Magnoliopsida</taxon>
        <taxon>Liliopsida</taxon>
        <taxon>Dioscoreales</taxon>
        <taxon>Dioscoreaceae</taxon>
        <taxon>Dioscorea</taxon>
    </lineage>
</organism>
<feature type="repeat" description="PPR" evidence="3">
    <location>
        <begin position="241"/>
        <end position="275"/>
    </location>
</feature>
<dbReference type="GeneID" id="120282703"/>
<evidence type="ECO:0000256" key="1">
    <source>
        <dbReference type="ARBA" id="ARBA00007626"/>
    </source>
</evidence>
<proteinExistence type="inferred from homology"/>
<keyword evidence="2" id="KW-0677">Repeat</keyword>
<feature type="repeat" description="PPR" evidence="3">
    <location>
        <begin position="518"/>
        <end position="552"/>
    </location>
</feature>
<dbReference type="PROSITE" id="PS51375">
    <property type="entry name" value="PPR"/>
    <property type="match status" value="9"/>
</dbReference>
<dbReference type="PANTHER" id="PTHR47936">
    <property type="entry name" value="PPR_LONG DOMAIN-CONTAINING PROTEIN"/>
    <property type="match status" value="1"/>
</dbReference>
<evidence type="ECO:0000256" key="2">
    <source>
        <dbReference type="ARBA" id="ARBA00022737"/>
    </source>
</evidence>
<sequence>MAALAASIPSPHSSPSLPLKQRLSAISATTKLAIPPPSSSSSFPSKQVWRNPNLSRHQHHRYIDRSINMDELLSLLSRTTTAEELHAVMSPYAGGGRTPLLSLRFMVSLLSREPDWRRSVALLDWMLGPAGYSPSVFAYNVALRNALRARQWSFASGLVLEMRSHHSLSPDRVTYSTLISYLARAGLLDAALLWLRRMDADRVSPDLVLHTTLIELALKLNDHSKAVSIASRLLGSSSPLDLVAFNSIIHAFSRAGLLREAQQLLVEMRENHQVPPDTVTYSTILCALVARGRYLEALSLFSEMRDRRVPLDLMTVNIMIDAYGQLDMAREADRLFWSVRKLGLEPSIVTYNTMLRVYGDAELFGEAIHLFRLMQRKEIQQNVVTYNTMIKIYGKSLEHEKAGNLMQEMQLKEIQPNAITYSTIISIWARAGKLERAAKLFQKLRSSGAEIDPVLYQTMIVAYERAGLVGHAKRLLHELKHPEGIAKETAVAILANAGRVEEATWVFRQAAEAGEVKDITVFKCMMDLYSRNRRHVNVIEVFEKMRAAGFFPDSEVIAVVLNAYGKLQEFDKADAVYKEMEEEGCIFSDKVHFQMLSLLGMKRDFSRVESLLEKLSADPNIDKKELNLVAASVYERANKLDEASRFVSQIRKRASSNPLALDLDVSTMSPRLFKEGQAFGNPKCRTSVYTV</sequence>
<dbReference type="InterPro" id="IPR002885">
    <property type="entry name" value="PPR_rpt"/>
</dbReference>
<accession>A0AB40CZH4</accession>
<dbReference type="FunFam" id="1.25.40.10:FF:000770">
    <property type="entry name" value="pentatricopeptide repeat-containing protein At5g39980, chloroplastic"/>
    <property type="match status" value="1"/>
</dbReference>
<comment type="similarity">
    <text evidence="1">Belongs to the PPR family. P subfamily.</text>
</comment>
<dbReference type="NCBIfam" id="TIGR00756">
    <property type="entry name" value="PPR"/>
    <property type="match status" value="8"/>
</dbReference>
<dbReference type="PANTHER" id="PTHR47936:SF1">
    <property type="entry name" value="PENTATRICOPEPTIDE REPEAT-CONTAINING PROTEIN GUN1, CHLOROPLASTIC"/>
    <property type="match status" value="1"/>
</dbReference>
<dbReference type="Gene3D" id="1.25.40.10">
    <property type="entry name" value="Tetratricopeptide repeat domain"/>
    <property type="match status" value="5"/>
</dbReference>
<evidence type="ECO:0000256" key="3">
    <source>
        <dbReference type="PROSITE-ProRule" id="PRU00708"/>
    </source>
</evidence>
<dbReference type="Pfam" id="PF12854">
    <property type="entry name" value="PPR_1"/>
    <property type="match status" value="2"/>
</dbReference>
<gene>
    <name evidence="5" type="primary">LOC120282703</name>
</gene>
<evidence type="ECO:0000313" key="5">
    <source>
        <dbReference type="RefSeq" id="XP_039145489.1"/>
    </source>
</evidence>
<feature type="repeat" description="PPR" evidence="3">
    <location>
        <begin position="553"/>
        <end position="587"/>
    </location>
</feature>
<dbReference type="Pfam" id="PF13041">
    <property type="entry name" value="PPR_2"/>
    <property type="match status" value="2"/>
</dbReference>
<keyword evidence="4" id="KW-1185">Reference proteome</keyword>
<feature type="repeat" description="PPR" evidence="3">
    <location>
        <begin position="417"/>
        <end position="451"/>
    </location>
</feature>
<dbReference type="Pfam" id="PF01535">
    <property type="entry name" value="PPR"/>
    <property type="match status" value="4"/>
</dbReference>
<dbReference type="Proteomes" id="UP001515500">
    <property type="component" value="Chromosome 18"/>
</dbReference>
<feature type="repeat" description="PPR" evidence="3">
    <location>
        <begin position="171"/>
        <end position="205"/>
    </location>
</feature>
<protein>
    <submittedName>
        <fullName evidence="5">Pentatricopeptide repeat-containing protein At5g39980, chloroplastic isoform X1</fullName>
    </submittedName>
</protein>
<dbReference type="InterPro" id="IPR011990">
    <property type="entry name" value="TPR-like_helical_dom_sf"/>
</dbReference>
<dbReference type="AlphaFoldDB" id="A0AB40CZH4"/>
<feature type="repeat" description="PPR" evidence="3">
    <location>
        <begin position="347"/>
        <end position="381"/>
    </location>
</feature>